<dbReference type="OrthoDB" id="8546410at2"/>
<reference evidence="1 2" key="1">
    <citation type="submission" date="2016-10" db="EMBL/GenBank/DDBJ databases">
        <authorList>
            <person name="Varghese N."/>
            <person name="Submissions S."/>
        </authorList>
    </citation>
    <scope>NUCLEOTIDE SEQUENCE [LARGE SCALE GENOMIC DNA]</scope>
    <source>
        <strain evidence="2">YIM D21,KCTC 23444,ACCC 10710</strain>
    </source>
</reference>
<evidence type="ECO:0000313" key="2">
    <source>
        <dbReference type="Proteomes" id="UP000325289"/>
    </source>
</evidence>
<evidence type="ECO:0008006" key="3">
    <source>
        <dbReference type="Google" id="ProtNLM"/>
    </source>
</evidence>
<evidence type="ECO:0000313" key="1">
    <source>
        <dbReference type="EMBL" id="SFD85076.1"/>
    </source>
</evidence>
<dbReference type="SUPFAM" id="SSF46955">
    <property type="entry name" value="Putative DNA-binding domain"/>
    <property type="match status" value="1"/>
</dbReference>
<accession>A0A1I1VQ24</accession>
<dbReference type="InterPro" id="IPR036388">
    <property type="entry name" value="WH-like_DNA-bd_sf"/>
</dbReference>
<dbReference type="InterPro" id="IPR009061">
    <property type="entry name" value="DNA-bd_dom_put_sf"/>
</dbReference>
<dbReference type="EMBL" id="FOMS01000003">
    <property type="protein sequence ID" value="SFD85076.1"/>
    <property type="molecule type" value="Genomic_DNA"/>
</dbReference>
<organism evidence="1 2">
    <name type="scientific">Roseivivax sediminis</name>
    <dbReference type="NCBI Taxonomy" id="936889"/>
    <lineage>
        <taxon>Bacteria</taxon>
        <taxon>Pseudomonadati</taxon>
        <taxon>Pseudomonadota</taxon>
        <taxon>Alphaproteobacteria</taxon>
        <taxon>Rhodobacterales</taxon>
        <taxon>Roseobacteraceae</taxon>
        <taxon>Roseivivax</taxon>
    </lineage>
</organism>
<protein>
    <recommendedName>
        <fullName evidence="3">Helix-turn-helix domain-containing protein</fullName>
    </recommendedName>
</protein>
<proteinExistence type="predicted"/>
<keyword evidence="2" id="KW-1185">Reference proteome</keyword>
<dbReference type="RefSeq" id="WP_149755226.1">
    <property type="nucleotide sequence ID" value="NZ_FOMS01000003.1"/>
</dbReference>
<dbReference type="AlphaFoldDB" id="A0A1I1VQ24"/>
<sequence length="122" mass="14039">MPRRVSPARIKANRNYEIEECAEALGVTPQTVRQWIRQGLPALTERRPYLVLGWQVKGWLGARQVSRSRPLQDGEFFCLTCKEPRRAAFGLTERTETADGRPVLTGFCERCEALCRRFLSRT</sequence>
<dbReference type="Proteomes" id="UP000325289">
    <property type="component" value="Unassembled WGS sequence"/>
</dbReference>
<name>A0A1I1VQ24_9RHOB</name>
<dbReference type="Gene3D" id="1.10.10.10">
    <property type="entry name" value="Winged helix-like DNA-binding domain superfamily/Winged helix DNA-binding domain"/>
    <property type="match status" value="1"/>
</dbReference>
<gene>
    <name evidence="1" type="ORF">SAMN04515678_103342</name>
</gene>